<dbReference type="EMBL" id="JAAALK010000285">
    <property type="protein sequence ID" value="KAG8066376.1"/>
    <property type="molecule type" value="Genomic_DNA"/>
</dbReference>
<evidence type="ECO:0000313" key="2">
    <source>
        <dbReference type="EMBL" id="KAG8066376.1"/>
    </source>
</evidence>
<proteinExistence type="predicted"/>
<gene>
    <name evidence="2" type="ORF">GUJ93_ZPchr0004g38979</name>
</gene>
<dbReference type="AlphaFoldDB" id="A0A8J5VPQ2"/>
<protein>
    <submittedName>
        <fullName evidence="2">Uncharacterized protein</fullName>
    </submittedName>
</protein>
<name>A0A8J5VPQ2_ZIZPA</name>
<sequence>MVVADAGKKDEKGMKASEEVVNPVMSDPKSSSSNWEKSGEKRSSVIIQEIAQIEAPGESAEHVAVEMGVNKVC</sequence>
<dbReference type="Proteomes" id="UP000729402">
    <property type="component" value="Unassembled WGS sequence"/>
</dbReference>
<feature type="region of interest" description="Disordered" evidence="1">
    <location>
        <begin position="1"/>
        <end position="41"/>
    </location>
</feature>
<reference evidence="2" key="1">
    <citation type="journal article" date="2021" name="bioRxiv">
        <title>Whole Genome Assembly and Annotation of Northern Wild Rice, Zizania palustris L., Supports a Whole Genome Duplication in the Zizania Genus.</title>
        <authorList>
            <person name="Haas M."/>
            <person name="Kono T."/>
            <person name="Macchietto M."/>
            <person name="Millas R."/>
            <person name="McGilp L."/>
            <person name="Shao M."/>
            <person name="Duquette J."/>
            <person name="Hirsch C.N."/>
            <person name="Kimball J."/>
        </authorList>
    </citation>
    <scope>NUCLEOTIDE SEQUENCE</scope>
    <source>
        <tissue evidence="2">Fresh leaf tissue</tissue>
    </source>
</reference>
<keyword evidence="3" id="KW-1185">Reference proteome</keyword>
<feature type="compositionally biased region" description="Basic and acidic residues" evidence="1">
    <location>
        <begin position="1"/>
        <end position="18"/>
    </location>
</feature>
<evidence type="ECO:0000313" key="3">
    <source>
        <dbReference type="Proteomes" id="UP000729402"/>
    </source>
</evidence>
<evidence type="ECO:0000256" key="1">
    <source>
        <dbReference type="SAM" id="MobiDB-lite"/>
    </source>
</evidence>
<accession>A0A8J5VPQ2</accession>
<organism evidence="2 3">
    <name type="scientific">Zizania palustris</name>
    <name type="common">Northern wild rice</name>
    <dbReference type="NCBI Taxonomy" id="103762"/>
    <lineage>
        <taxon>Eukaryota</taxon>
        <taxon>Viridiplantae</taxon>
        <taxon>Streptophyta</taxon>
        <taxon>Embryophyta</taxon>
        <taxon>Tracheophyta</taxon>
        <taxon>Spermatophyta</taxon>
        <taxon>Magnoliopsida</taxon>
        <taxon>Liliopsida</taxon>
        <taxon>Poales</taxon>
        <taxon>Poaceae</taxon>
        <taxon>BOP clade</taxon>
        <taxon>Oryzoideae</taxon>
        <taxon>Oryzeae</taxon>
        <taxon>Zizaniinae</taxon>
        <taxon>Zizania</taxon>
    </lineage>
</organism>
<comment type="caution">
    <text evidence="2">The sequence shown here is derived from an EMBL/GenBank/DDBJ whole genome shotgun (WGS) entry which is preliminary data.</text>
</comment>
<reference evidence="2" key="2">
    <citation type="submission" date="2021-02" db="EMBL/GenBank/DDBJ databases">
        <authorList>
            <person name="Kimball J.A."/>
            <person name="Haas M.W."/>
            <person name="Macchietto M."/>
            <person name="Kono T."/>
            <person name="Duquette J."/>
            <person name="Shao M."/>
        </authorList>
    </citation>
    <scope>NUCLEOTIDE SEQUENCE</scope>
    <source>
        <tissue evidence="2">Fresh leaf tissue</tissue>
    </source>
</reference>